<comment type="caution">
    <text evidence="3">The sequence shown here is derived from an EMBL/GenBank/DDBJ whole genome shotgun (WGS) entry which is preliminary data.</text>
</comment>
<dbReference type="AlphaFoldDB" id="A0A370CIA8"/>
<proteinExistence type="predicted"/>
<gene>
    <name evidence="3" type="ORF">CFE62_005525</name>
</gene>
<dbReference type="PANTHER" id="PTHR36698">
    <property type="entry name" value="BLL5892 PROTEIN"/>
    <property type="match status" value="1"/>
</dbReference>
<dbReference type="PANTHER" id="PTHR36698:SF2">
    <property type="entry name" value="MCE_MLAD DOMAIN-CONTAINING PROTEIN"/>
    <property type="match status" value="1"/>
</dbReference>
<evidence type="ECO:0000259" key="2">
    <source>
        <dbReference type="Pfam" id="PF02470"/>
    </source>
</evidence>
<keyword evidence="1" id="KW-1133">Transmembrane helix</keyword>
<dbReference type="Pfam" id="PF02470">
    <property type="entry name" value="MlaD"/>
    <property type="match status" value="1"/>
</dbReference>
<feature type="transmembrane region" description="Helical" evidence="1">
    <location>
        <begin position="6"/>
        <end position="28"/>
    </location>
</feature>
<dbReference type="Proteomes" id="UP000226429">
    <property type="component" value="Unassembled WGS sequence"/>
</dbReference>
<accession>A0A370CIA8</accession>
<feature type="domain" description="Mce/MlaD" evidence="2">
    <location>
        <begin position="40"/>
        <end position="114"/>
    </location>
</feature>
<keyword evidence="1" id="KW-0472">Membrane</keyword>
<evidence type="ECO:0000256" key="1">
    <source>
        <dbReference type="SAM" id="Phobius"/>
    </source>
</evidence>
<keyword evidence="4" id="KW-1185">Reference proteome</keyword>
<name>A0A370CIA8_9COXI</name>
<organism evidence="3 4">
    <name type="scientific">Candidatus Aquirickettsiella gammari</name>
    <dbReference type="NCBI Taxonomy" id="2016198"/>
    <lineage>
        <taxon>Bacteria</taxon>
        <taxon>Pseudomonadati</taxon>
        <taxon>Pseudomonadota</taxon>
        <taxon>Gammaproteobacteria</taxon>
        <taxon>Legionellales</taxon>
        <taxon>Coxiellaceae</taxon>
        <taxon>Candidatus Aquirickettsiella</taxon>
    </lineage>
</organism>
<keyword evidence="1" id="KW-0812">Transmembrane</keyword>
<sequence length="266" mass="29287">MESNVNYTLVGAFVLVLTLTLIIFITWLSTGFSSKHYKNYLVIMHESVSGLGVNSSVKYNGVNVGTIKKIYLSKDNPDQVRLILQIEEHTPVTQGTSAMLNSQGLTGITYLALKGSDANLNPIPIMPGERYPIIKSTPSLFLRLDTALRDLNMNMNQITQDINGVLGGENPLLFRQILNNLSITSHHLAAQSKQLDSILINTARSTRALPSLMDTLIQQTLPSTNQVLNNLTLMSDNLLELSDNLRQNPSILIRGQRLPPPGPGEK</sequence>
<dbReference type="EMBL" id="NMOS02000016">
    <property type="protein sequence ID" value="RDH40097.1"/>
    <property type="molecule type" value="Genomic_DNA"/>
</dbReference>
<reference evidence="3 4" key="1">
    <citation type="journal article" date="2017" name="Int. J. Syst. Evol. Microbiol.">
        <title>Aquarickettsiella crustaci n. gen. n. sp. (Gammaproteobacteria: Legionellales: Coxiellaceae); a bacterial pathogen of the freshwater crustacean: Gammarus fossarum (Malacostraca: Amphipoda).</title>
        <authorList>
            <person name="Bojko J."/>
            <person name="Dunn A.M."/>
            <person name="Stebbing P.D."/>
            <person name="Van Aerle R."/>
            <person name="Bacela-Spychalska K."/>
            <person name="Bean T.P."/>
            <person name="Stentiford G.D."/>
        </authorList>
    </citation>
    <scope>NUCLEOTIDE SEQUENCE [LARGE SCALE GENOMIC DNA]</scope>
    <source>
        <strain evidence="3">RA15029</strain>
    </source>
</reference>
<evidence type="ECO:0000313" key="3">
    <source>
        <dbReference type="EMBL" id="RDH40097.1"/>
    </source>
</evidence>
<dbReference type="InterPro" id="IPR003399">
    <property type="entry name" value="Mce/MlaD"/>
</dbReference>
<protein>
    <submittedName>
        <fullName evidence="3">MCE family protein</fullName>
    </submittedName>
</protein>
<reference evidence="3 4" key="2">
    <citation type="journal article" date="2018" name="J. Invertebr. Pathol.">
        <title>'Candidatus Aquirickettsiella gammari' (Gammaproteobacteria: Legionellales: Coxiellaceae): A bacterial pathogen of the freshwater crustacean Gammarus fossarum (Malacostraca: Amphipoda).</title>
        <authorList>
            <person name="Bojko J."/>
            <person name="Dunn A.M."/>
            <person name="Stebbing P.D."/>
            <person name="van Aerle R."/>
            <person name="Bacela-Spychalska K."/>
            <person name="Bean T.P."/>
            <person name="Urrutia A."/>
            <person name="Stentiford G.D."/>
        </authorList>
    </citation>
    <scope>NUCLEOTIDE SEQUENCE [LARGE SCALE GENOMIC DNA]</scope>
    <source>
        <strain evidence="3">RA15029</strain>
    </source>
</reference>
<evidence type="ECO:0000313" key="4">
    <source>
        <dbReference type="Proteomes" id="UP000226429"/>
    </source>
</evidence>